<evidence type="ECO:0000256" key="1">
    <source>
        <dbReference type="SAM" id="Coils"/>
    </source>
</evidence>
<protein>
    <submittedName>
        <fullName evidence="3">Uncharacterized protein</fullName>
    </submittedName>
</protein>
<comment type="caution">
    <text evidence="3">The sequence shown here is derived from an EMBL/GenBank/DDBJ whole genome shotgun (WGS) entry which is preliminary data.</text>
</comment>
<proteinExistence type="predicted"/>
<feature type="coiled-coil region" evidence="1">
    <location>
        <begin position="781"/>
        <end position="808"/>
    </location>
</feature>
<dbReference type="InterPro" id="IPR038777">
    <property type="entry name" value="At4g18490-like"/>
</dbReference>
<feature type="compositionally biased region" description="Basic and acidic residues" evidence="2">
    <location>
        <begin position="310"/>
        <end position="319"/>
    </location>
</feature>
<dbReference type="Proteomes" id="UP000290289">
    <property type="component" value="Chromosome 10"/>
</dbReference>
<feature type="region of interest" description="Disordered" evidence="2">
    <location>
        <begin position="309"/>
        <end position="369"/>
    </location>
</feature>
<evidence type="ECO:0000313" key="4">
    <source>
        <dbReference type="Proteomes" id="UP000290289"/>
    </source>
</evidence>
<feature type="compositionally biased region" description="Basic and acidic residues" evidence="2">
    <location>
        <begin position="115"/>
        <end position="135"/>
    </location>
</feature>
<keyword evidence="1" id="KW-0175">Coiled coil</keyword>
<feature type="compositionally biased region" description="Polar residues" evidence="2">
    <location>
        <begin position="333"/>
        <end position="347"/>
    </location>
</feature>
<sequence length="947" mass="103866">MFAEVYNKVYKSETMAESEKAKSSSVNQKGKSSFLDEEIGDEFLTSWKSISVMEDDGMDFGFDTVSKGSKGKKKVFDFEKLDMDFNLDGDFGKISSFKMDMPDLDFSSPPRKAAKTKEKSEEEHSKGNHQGKQDPFKFSFDFNDGLGDFDLDSSLTKSEKSSNKNQDSRKEFLSDRRGPQGSKIDLAEEISTLDGGSERVAPLKVDTSLVVSGKVNSISDDCPSKPRSENLKLPHGPRSPGKVMTNGIEESDQQIHLSEKDMATEPYAKPATDDLSGQLVGGVDSNGGTIFEGKNDGCLQITDLNTISSGKEDVDEKMSAGDGPNSEDLPLKDSSSVNIANTDSNNGDGCKSGSDISTQNAEPKLGSDISTENAESAIDNLDLGDNSNTFFSRKTLHNIKCIKDDQNSTSKLPFSAESSESAVDKATLTNETKSGEFHSKVSKRFEEAGSQMCQPSLIGAKPLSSGIKRIDTMRLRPAIEGVATNVHGAQIGSNLPDTPVLVDKEMKAKHVISGREGLNSDAVPNRAKLVANPRPSDKEITERETVLGSGLRKSLHDLRHVEISSCQANPSSTIEKTIKPSTQTCVNPKFMLSSLESMRNTKIITAEGSKLFPDKPSKKKTDLSTLNISKNIGGSKVSLNATPHKELKSLSSPEQNMEVQRNVESKTAQIVEKQMSPNFSLKRKTFEVFHYKSIPLTPGSDSGLAFLKPLKRLSQSPRESRNFKLPSKEVVAEQVRIHESHLESKTNSTLDDHPTSGLGSPCAINVMELDIPSAMENDGNVEKAEAYAKELEDICNVLRKKHEEAKELLVRAVVNNNNLLMLNHPIYEAKISFRLNATRFLFPALVRTVRTCYSKDHLKLKCDASGLEMLWRFCACCVLMLLLFSSAEARPLNPSGEKMNVTGSSQALAGSARELLNVWLRKLDEEEQQTVYNPKRLSPGGPDPRHH</sequence>
<feature type="region of interest" description="Disordered" evidence="2">
    <location>
        <begin position="153"/>
        <end position="190"/>
    </location>
</feature>
<evidence type="ECO:0000313" key="3">
    <source>
        <dbReference type="EMBL" id="RXH86254.1"/>
    </source>
</evidence>
<evidence type="ECO:0000256" key="2">
    <source>
        <dbReference type="SAM" id="MobiDB-lite"/>
    </source>
</evidence>
<dbReference type="PANTHER" id="PTHR36380:SF1">
    <property type="entry name" value="OS01G0755100 PROTEIN"/>
    <property type="match status" value="1"/>
</dbReference>
<accession>A0A498IVV2</accession>
<name>A0A498IVV2_MALDO</name>
<feature type="compositionally biased region" description="Basic and acidic residues" evidence="2">
    <location>
        <begin position="222"/>
        <end position="232"/>
    </location>
</feature>
<dbReference type="EMBL" id="RDQH01000336">
    <property type="protein sequence ID" value="RXH86254.1"/>
    <property type="molecule type" value="Genomic_DNA"/>
</dbReference>
<organism evidence="3 4">
    <name type="scientific">Malus domestica</name>
    <name type="common">Apple</name>
    <name type="synonym">Pyrus malus</name>
    <dbReference type="NCBI Taxonomy" id="3750"/>
    <lineage>
        <taxon>Eukaryota</taxon>
        <taxon>Viridiplantae</taxon>
        <taxon>Streptophyta</taxon>
        <taxon>Embryophyta</taxon>
        <taxon>Tracheophyta</taxon>
        <taxon>Spermatophyta</taxon>
        <taxon>Magnoliopsida</taxon>
        <taxon>eudicotyledons</taxon>
        <taxon>Gunneridae</taxon>
        <taxon>Pentapetalae</taxon>
        <taxon>rosids</taxon>
        <taxon>fabids</taxon>
        <taxon>Rosales</taxon>
        <taxon>Rosaceae</taxon>
        <taxon>Amygdaloideae</taxon>
        <taxon>Maleae</taxon>
        <taxon>Malus</taxon>
    </lineage>
</organism>
<dbReference type="PANTHER" id="PTHR36380">
    <property type="entry name" value="BNAA03G58330D PROTEIN"/>
    <property type="match status" value="1"/>
</dbReference>
<dbReference type="AlphaFoldDB" id="A0A498IVV2"/>
<reference evidence="3 4" key="1">
    <citation type="submission" date="2018-10" db="EMBL/GenBank/DDBJ databases">
        <title>A high-quality apple genome assembly.</title>
        <authorList>
            <person name="Hu J."/>
        </authorList>
    </citation>
    <scope>NUCLEOTIDE SEQUENCE [LARGE SCALE GENOMIC DNA]</scope>
    <source>
        <strain evidence="4">cv. HFTH1</strain>
        <tissue evidence="3">Young leaf</tissue>
    </source>
</reference>
<keyword evidence="4" id="KW-1185">Reference proteome</keyword>
<feature type="compositionally biased region" description="Basic and acidic residues" evidence="2">
    <location>
        <begin position="157"/>
        <end position="178"/>
    </location>
</feature>
<feature type="region of interest" description="Disordered" evidence="2">
    <location>
        <begin position="215"/>
        <end position="245"/>
    </location>
</feature>
<gene>
    <name evidence="3" type="ORF">DVH24_017307</name>
</gene>
<feature type="region of interest" description="Disordered" evidence="2">
    <location>
        <begin position="102"/>
        <end position="140"/>
    </location>
</feature>